<comment type="caution">
    <text evidence="1">The sequence shown here is derived from an EMBL/GenBank/DDBJ whole genome shotgun (WGS) entry which is preliminary data.</text>
</comment>
<organism evidence="1 2">
    <name type="scientific">Mucilaginibacter corticis</name>
    <dbReference type="NCBI Taxonomy" id="2597670"/>
    <lineage>
        <taxon>Bacteria</taxon>
        <taxon>Pseudomonadati</taxon>
        <taxon>Bacteroidota</taxon>
        <taxon>Sphingobacteriia</taxon>
        <taxon>Sphingobacteriales</taxon>
        <taxon>Sphingobacteriaceae</taxon>
        <taxon>Mucilaginibacter</taxon>
    </lineage>
</organism>
<dbReference type="Proteomes" id="UP000318733">
    <property type="component" value="Unassembled WGS sequence"/>
</dbReference>
<name>A0A556MHR5_9SPHI</name>
<proteinExistence type="predicted"/>
<protein>
    <submittedName>
        <fullName evidence="1">Phosphoribosylpyrophosphate synthetase</fullName>
    </submittedName>
</protein>
<keyword evidence="2" id="KW-1185">Reference proteome</keyword>
<evidence type="ECO:0000313" key="1">
    <source>
        <dbReference type="EMBL" id="TSJ39457.1"/>
    </source>
</evidence>
<dbReference type="RefSeq" id="WP_144249494.1">
    <property type="nucleotide sequence ID" value="NZ_VLPK01000003.1"/>
</dbReference>
<dbReference type="AlphaFoldDB" id="A0A556MHR5"/>
<accession>A0A556MHR5</accession>
<dbReference type="EMBL" id="VLPK01000003">
    <property type="protein sequence ID" value="TSJ39457.1"/>
    <property type="molecule type" value="Genomic_DNA"/>
</dbReference>
<evidence type="ECO:0000313" key="2">
    <source>
        <dbReference type="Proteomes" id="UP000318733"/>
    </source>
</evidence>
<sequence length="114" mass="12678">MENYETLVDATNDLMKRGYTANLSMEGDTIDDKSKNIHMTADDFSIDEFYRFEGASNPADMSIVYAVSSPKYNLKGLIVNAYGTYADDSSSAIEAKLHHYMVSHNLHGSDKPQA</sequence>
<dbReference type="OrthoDB" id="8418771at2"/>
<gene>
    <name evidence="1" type="ORF">FO440_17080</name>
</gene>
<reference evidence="1 2" key="1">
    <citation type="submission" date="2019-07" db="EMBL/GenBank/DDBJ databases">
        <authorList>
            <person name="Huq M.A."/>
        </authorList>
    </citation>
    <scope>NUCLEOTIDE SEQUENCE [LARGE SCALE GENOMIC DNA]</scope>
    <source>
        <strain evidence="1 2">MAH-19</strain>
    </source>
</reference>